<dbReference type="PANTHER" id="PTHR11851:SF225">
    <property type="entry name" value="NON-PEPTIDASE HOMOLOG YMXG"/>
    <property type="match status" value="1"/>
</dbReference>
<dbReference type="RefSeq" id="WP_082199459.1">
    <property type="nucleotide sequence ID" value="NZ_CP020478.1"/>
</dbReference>
<dbReference type="Proteomes" id="UP000306813">
    <property type="component" value="Unassembled WGS sequence"/>
</dbReference>
<dbReference type="GeneID" id="52036491"/>
<sequence>MQYLESKGVKVPFIFEKNSDFPIIFFRLVFRNCGRSFDEVAGVASMFARLLNEGVNDRFFKDLEFRAINLEASSAFENLELSFSCLKEHKNYAFKALANLLQNPRFEEKTLQRLKINALGELASRQSDYDDVAKKLLNQTIFKEKAFQSPNEGDETSIKAINLEHLKAFYKHFFHLNNAAIVLGGDLEEKEAKNLSLNLLESLEKGKESRGKSYHLNEKTQDVILQKPSEQAYIYFAAPFNACFKDEDLHLAKIALFILGQGGFGSRVMEEIRVKRGLAYSAYVSLDMRNSYSRVFGYLQTKNENAKEAKGAIRQIFDDFVKNGVCEEELTQAKNFILGSTPLRYESLSKRLGIAFMEFYQGLKIGSFKEELIKIKNTNLKELNAYIKKHSEILNLSFVSVQNEN</sequence>
<name>A0AAX2UJ06_9BACT</name>
<dbReference type="Pfam" id="PF00675">
    <property type="entry name" value="Peptidase_M16"/>
    <property type="match status" value="1"/>
</dbReference>
<dbReference type="PANTHER" id="PTHR11851">
    <property type="entry name" value="METALLOPROTEASE"/>
    <property type="match status" value="1"/>
</dbReference>
<dbReference type="AlphaFoldDB" id="A0AAX2UJ06"/>
<dbReference type="GO" id="GO:0046872">
    <property type="term" value="F:metal ion binding"/>
    <property type="evidence" value="ECO:0007669"/>
    <property type="project" value="InterPro"/>
</dbReference>
<evidence type="ECO:0000313" key="3">
    <source>
        <dbReference type="EMBL" id="TNB57843.1"/>
    </source>
</evidence>
<proteinExistence type="predicted"/>
<evidence type="ECO:0000259" key="2">
    <source>
        <dbReference type="Pfam" id="PF05193"/>
    </source>
</evidence>
<feature type="domain" description="Peptidase M16 N-terminal" evidence="1">
    <location>
        <begin position="41"/>
        <end position="150"/>
    </location>
</feature>
<protein>
    <submittedName>
        <fullName evidence="3">Insulinase family protein</fullName>
    </submittedName>
</protein>
<dbReference type="SUPFAM" id="SSF63411">
    <property type="entry name" value="LuxS/MPP-like metallohydrolase"/>
    <property type="match status" value="2"/>
</dbReference>
<dbReference type="InterPro" id="IPR050361">
    <property type="entry name" value="MPP/UQCRC_Complex"/>
</dbReference>
<dbReference type="EMBL" id="VDBS01000032">
    <property type="protein sequence ID" value="TNB57843.1"/>
    <property type="molecule type" value="Genomic_DNA"/>
</dbReference>
<feature type="domain" description="Peptidase M16 C-terminal" evidence="2">
    <location>
        <begin position="161"/>
        <end position="335"/>
    </location>
</feature>
<dbReference type="InterPro" id="IPR011765">
    <property type="entry name" value="Pept_M16_N"/>
</dbReference>
<evidence type="ECO:0000313" key="4">
    <source>
        <dbReference type="Proteomes" id="UP000306813"/>
    </source>
</evidence>
<dbReference type="InterPro" id="IPR007863">
    <property type="entry name" value="Peptidase_M16_C"/>
</dbReference>
<dbReference type="InterPro" id="IPR011249">
    <property type="entry name" value="Metalloenz_LuxS/M16"/>
</dbReference>
<organism evidence="3 4">
    <name type="scientific">Campylobacter helveticus</name>
    <dbReference type="NCBI Taxonomy" id="28898"/>
    <lineage>
        <taxon>Bacteria</taxon>
        <taxon>Pseudomonadati</taxon>
        <taxon>Campylobacterota</taxon>
        <taxon>Epsilonproteobacteria</taxon>
        <taxon>Campylobacterales</taxon>
        <taxon>Campylobacteraceae</taxon>
        <taxon>Campylobacter</taxon>
    </lineage>
</organism>
<comment type="caution">
    <text evidence="3">The sequence shown here is derived from an EMBL/GenBank/DDBJ whole genome shotgun (WGS) entry which is preliminary data.</text>
</comment>
<dbReference type="Pfam" id="PF05193">
    <property type="entry name" value="Peptidase_M16_C"/>
    <property type="match status" value="1"/>
</dbReference>
<reference evidence="3 4" key="1">
    <citation type="submission" date="2019-05" db="EMBL/GenBank/DDBJ databases">
        <title>Draft genomes of eight strains of Campylobacter helveticus isolated from cats and a dog in New Zealand.</title>
        <authorList>
            <person name="Bojanic K."/>
            <person name="Midwinter A.C."/>
            <person name="Biggs P.J."/>
            <person name="Acke E."/>
            <person name="Cornelius A.J."/>
            <person name="Marshall J.C."/>
        </authorList>
    </citation>
    <scope>NUCLEOTIDE SEQUENCE [LARGE SCALE GENOMIC DNA]</scope>
    <source>
        <strain evidence="3 4">ACP123b</strain>
    </source>
</reference>
<evidence type="ECO:0000259" key="1">
    <source>
        <dbReference type="Pfam" id="PF00675"/>
    </source>
</evidence>
<dbReference type="Gene3D" id="3.30.830.10">
    <property type="entry name" value="Metalloenzyme, LuxS/M16 peptidase-like"/>
    <property type="match status" value="2"/>
</dbReference>
<gene>
    <name evidence="3" type="ORF">FDW42_04110</name>
</gene>
<accession>A0AAX2UJ06</accession>
<dbReference type="KEGG" id="chv:CHELV3228_0572"/>